<reference evidence="1" key="1">
    <citation type="journal article" date="2020" name="Stud. Mycol.">
        <title>101 Dothideomycetes genomes: a test case for predicting lifestyles and emergence of pathogens.</title>
        <authorList>
            <person name="Haridas S."/>
            <person name="Albert R."/>
            <person name="Binder M."/>
            <person name="Bloem J."/>
            <person name="Labutti K."/>
            <person name="Salamov A."/>
            <person name="Andreopoulos B."/>
            <person name="Baker S."/>
            <person name="Barry K."/>
            <person name="Bills G."/>
            <person name="Bluhm B."/>
            <person name="Cannon C."/>
            <person name="Castanera R."/>
            <person name="Culley D."/>
            <person name="Daum C."/>
            <person name="Ezra D."/>
            <person name="Gonzalez J."/>
            <person name="Henrissat B."/>
            <person name="Kuo A."/>
            <person name="Liang C."/>
            <person name="Lipzen A."/>
            <person name="Lutzoni F."/>
            <person name="Magnuson J."/>
            <person name="Mondo S."/>
            <person name="Nolan M."/>
            <person name="Ohm R."/>
            <person name="Pangilinan J."/>
            <person name="Park H.-J."/>
            <person name="Ramirez L."/>
            <person name="Alfaro M."/>
            <person name="Sun H."/>
            <person name="Tritt A."/>
            <person name="Yoshinaga Y."/>
            <person name="Zwiers L.-H."/>
            <person name="Turgeon B."/>
            <person name="Goodwin S."/>
            <person name="Spatafora J."/>
            <person name="Crous P."/>
            <person name="Grigoriev I."/>
        </authorList>
    </citation>
    <scope>NUCLEOTIDE SEQUENCE</scope>
    <source>
        <strain evidence="1">CBS 473.64</strain>
    </source>
</reference>
<proteinExistence type="predicted"/>
<accession>A0A6A6S4H2</accession>
<evidence type="ECO:0000313" key="1">
    <source>
        <dbReference type="EMBL" id="KAF2641318.1"/>
    </source>
</evidence>
<evidence type="ECO:0000313" key="2">
    <source>
        <dbReference type="Proteomes" id="UP000799753"/>
    </source>
</evidence>
<sequence length="54" mass="6032">MALVIVIVMTISSRHRAGFLARPDMPFDLCSCMSGRPKISYPYIMLPARVFKSG</sequence>
<gene>
    <name evidence="1" type="ORF">P280DRAFT_308473</name>
</gene>
<dbReference type="AlphaFoldDB" id="A0A6A6S4H2"/>
<name>A0A6A6S4H2_9PLEO</name>
<organism evidence="1 2">
    <name type="scientific">Massarina eburnea CBS 473.64</name>
    <dbReference type="NCBI Taxonomy" id="1395130"/>
    <lineage>
        <taxon>Eukaryota</taxon>
        <taxon>Fungi</taxon>
        <taxon>Dikarya</taxon>
        <taxon>Ascomycota</taxon>
        <taxon>Pezizomycotina</taxon>
        <taxon>Dothideomycetes</taxon>
        <taxon>Pleosporomycetidae</taxon>
        <taxon>Pleosporales</taxon>
        <taxon>Massarineae</taxon>
        <taxon>Massarinaceae</taxon>
        <taxon>Massarina</taxon>
    </lineage>
</organism>
<protein>
    <submittedName>
        <fullName evidence="1">Uncharacterized protein</fullName>
    </submittedName>
</protein>
<keyword evidence="2" id="KW-1185">Reference proteome</keyword>
<dbReference type="Proteomes" id="UP000799753">
    <property type="component" value="Unassembled WGS sequence"/>
</dbReference>
<dbReference type="EMBL" id="MU006783">
    <property type="protein sequence ID" value="KAF2641318.1"/>
    <property type="molecule type" value="Genomic_DNA"/>
</dbReference>